<reference evidence="1" key="1">
    <citation type="journal article" date="2014" name="Int. J. Syst. Evol. Microbiol.">
        <title>Complete genome of a new Firmicutes species belonging to the dominant human colonic microbiota ('Ruminococcus bicirculans') reveals two chromosomes and a selective capacity to utilize plant glucans.</title>
        <authorList>
            <consortium name="NISC Comparative Sequencing Program"/>
            <person name="Wegmann U."/>
            <person name="Louis P."/>
            <person name="Goesmann A."/>
            <person name="Henrissat B."/>
            <person name="Duncan S.H."/>
            <person name="Flint H.J."/>
        </authorList>
    </citation>
    <scope>NUCLEOTIDE SEQUENCE</scope>
    <source>
        <strain evidence="1">CGMCC 1.18437</strain>
    </source>
</reference>
<gene>
    <name evidence="1" type="ORF">GCM10017781_47110</name>
    <name evidence="2" type="ORF">HNQ07_004786</name>
</gene>
<proteinExistence type="predicted"/>
<evidence type="ECO:0000313" key="4">
    <source>
        <dbReference type="Proteomes" id="UP000619376"/>
    </source>
</evidence>
<comment type="caution">
    <text evidence="2">The sequence shown here is derived from an EMBL/GenBank/DDBJ whole genome shotgun (WGS) entry which is preliminary data.</text>
</comment>
<dbReference type="Gene3D" id="3.30.572.10">
    <property type="entry name" value="Thymidylate synthase/dCMP hydroxymethylase domain"/>
    <property type="match status" value="1"/>
</dbReference>
<evidence type="ECO:0008006" key="5">
    <source>
        <dbReference type="Google" id="ProtNLM"/>
    </source>
</evidence>
<name>A0A7W8KJD6_9DEIO</name>
<dbReference type="EMBL" id="JACHFK010000026">
    <property type="protein sequence ID" value="MBB5379271.1"/>
    <property type="molecule type" value="Genomic_DNA"/>
</dbReference>
<dbReference type="EMBL" id="BNAJ01000027">
    <property type="protein sequence ID" value="GHF65972.1"/>
    <property type="molecule type" value="Genomic_DNA"/>
</dbReference>
<dbReference type="RefSeq" id="WP_184116449.1">
    <property type="nucleotide sequence ID" value="NZ_BNAJ01000027.1"/>
</dbReference>
<evidence type="ECO:0000313" key="3">
    <source>
        <dbReference type="Proteomes" id="UP000539473"/>
    </source>
</evidence>
<dbReference type="AlphaFoldDB" id="A0A7W8KJD6"/>
<reference evidence="4" key="2">
    <citation type="journal article" date="2019" name="Int. J. Syst. Evol. Microbiol.">
        <title>The Global Catalogue of Microorganisms (GCM) 10K type strain sequencing project: providing services to taxonomists for standard genome sequencing and annotation.</title>
        <authorList>
            <consortium name="The Broad Institute Genomics Platform"/>
            <consortium name="The Broad Institute Genome Sequencing Center for Infectious Disease"/>
            <person name="Wu L."/>
            <person name="Ma J."/>
        </authorList>
    </citation>
    <scope>NUCLEOTIDE SEQUENCE [LARGE SCALE GENOMIC DNA]</scope>
    <source>
        <strain evidence="4">CGMCC 1.18437</strain>
    </source>
</reference>
<dbReference type="Proteomes" id="UP000619376">
    <property type="component" value="Unassembled WGS sequence"/>
</dbReference>
<dbReference type="Proteomes" id="UP000539473">
    <property type="component" value="Unassembled WGS sequence"/>
</dbReference>
<accession>A0A7W8KJD6</accession>
<protein>
    <recommendedName>
        <fullName evidence="5">Thymidylate synthase</fullName>
    </recommendedName>
</protein>
<organism evidence="2 3">
    <name type="scientific">Deinococcus metalli</name>
    <dbReference type="NCBI Taxonomy" id="1141878"/>
    <lineage>
        <taxon>Bacteria</taxon>
        <taxon>Thermotogati</taxon>
        <taxon>Deinococcota</taxon>
        <taxon>Deinococci</taxon>
        <taxon>Deinococcales</taxon>
        <taxon>Deinococcaceae</taxon>
        <taxon>Deinococcus</taxon>
    </lineage>
</organism>
<evidence type="ECO:0000313" key="2">
    <source>
        <dbReference type="EMBL" id="MBB5379271.1"/>
    </source>
</evidence>
<reference evidence="1" key="4">
    <citation type="submission" date="2024-05" db="EMBL/GenBank/DDBJ databases">
        <authorList>
            <person name="Sun Q."/>
            <person name="Zhou Y."/>
        </authorList>
    </citation>
    <scope>NUCLEOTIDE SEQUENCE</scope>
    <source>
        <strain evidence="1">CGMCC 1.18437</strain>
    </source>
</reference>
<sequence>MPSVSLTHPTPVSGRPRAALISAPNLSEAWLDALELLIDQGGKAVNLMVVMPGQAPEDPVIRAALDGFITAHPSLAQPVDTVASTLFPIDLYFPRLGERAAAHLYTSYIEAYPFLRKHRGNMSGTYFGRLVAWERPGEAPLNQLARVIERLRAQRRLPGPKSSAYELSVVPAGGWDAELRIQGPDDTNLMGFPCLSHISLTLADGELHLSALYRNQFFIQRAYGNYLGLTRLLGFICREVGCAPGEIACWATHADAEAPGRSRSLVMAARDAQNAAAGEVAHV</sequence>
<dbReference type="SUPFAM" id="SSF55831">
    <property type="entry name" value="Thymidylate synthase/dCMP hydroxymethylase"/>
    <property type="match status" value="1"/>
</dbReference>
<evidence type="ECO:0000313" key="1">
    <source>
        <dbReference type="EMBL" id="GHF65972.1"/>
    </source>
</evidence>
<reference evidence="2 3" key="3">
    <citation type="submission" date="2020-08" db="EMBL/GenBank/DDBJ databases">
        <title>Genomic Encyclopedia of Type Strains, Phase IV (KMG-IV): sequencing the most valuable type-strain genomes for metagenomic binning, comparative biology and taxonomic classification.</title>
        <authorList>
            <person name="Goeker M."/>
        </authorList>
    </citation>
    <scope>NUCLEOTIDE SEQUENCE [LARGE SCALE GENOMIC DNA]</scope>
    <source>
        <strain evidence="2 3">DSM 27521</strain>
    </source>
</reference>
<keyword evidence="4" id="KW-1185">Reference proteome</keyword>
<dbReference type="InterPro" id="IPR036926">
    <property type="entry name" value="Thymidate_synth/dCMP_Mease_sf"/>
</dbReference>